<dbReference type="Pfam" id="PF17926">
    <property type="entry name" value="TetR_C_21"/>
    <property type="match status" value="1"/>
</dbReference>
<dbReference type="SUPFAM" id="SSF48498">
    <property type="entry name" value="Tetracyclin repressor-like, C-terminal domain"/>
    <property type="match status" value="1"/>
</dbReference>
<evidence type="ECO:0000259" key="1">
    <source>
        <dbReference type="Pfam" id="PF17926"/>
    </source>
</evidence>
<proteinExistence type="predicted"/>
<name>A0A7Z0JA81_9ACTN</name>
<gene>
    <name evidence="2" type="ORF">HNR10_002909</name>
</gene>
<reference evidence="2 3" key="1">
    <citation type="submission" date="2020-07" db="EMBL/GenBank/DDBJ databases">
        <title>Sequencing the genomes of 1000 actinobacteria strains.</title>
        <authorList>
            <person name="Klenk H.-P."/>
        </authorList>
    </citation>
    <scope>NUCLEOTIDE SEQUENCE [LARGE SCALE GENOMIC DNA]</scope>
    <source>
        <strain evidence="2 3">DSM 44442</strain>
    </source>
</reference>
<organism evidence="2 3">
    <name type="scientific">Nocardiopsis aegyptia</name>
    <dbReference type="NCBI Taxonomy" id="220378"/>
    <lineage>
        <taxon>Bacteria</taxon>
        <taxon>Bacillati</taxon>
        <taxon>Actinomycetota</taxon>
        <taxon>Actinomycetes</taxon>
        <taxon>Streptosporangiales</taxon>
        <taxon>Nocardiopsidaceae</taxon>
        <taxon>Nocardiopsis</taxon>
    </lineage>
</organism>
<dbReference type="Gene3D" id="1.10.357.10">
    <property type="entry name" value="Tetracycline Repressor, domain 2"/>
    <property type="match status" value="1"/>
</dbReference>
<sequence length="83" mass="9475">MLRDELVKVARAVPVESFATEDVGEYAGRVYDYHCRHPELSRLLRWEGRVFDAEHAQRRASVVAAAHRLARPESPDVHPGDRP</sequence>
<protein>
    <recommendedName>
        <fullName evidence="1">HTH-type transcriptional repressor Sco4008 C-terminal domain-containing protein</fullName>
    </recommendedName>
</protein>
<keyword evidence="3" id="KW-1185">Reference proteome</keyword>
<dbReference type="EMBL" id="JACCFS010000001">
    <property type="protein sequence ID" value="NYJ35028.1"/>
    <property type="molecule type" value="Genomic_DNA"/>
</dbReference>
<evidence type="ECO:0000313" key="2">
    <source>
        <dbReference type="EMBL" id="NYJ35028.1"/>
    </source>
</evidence>
<accession>A0A7Z0JA81</accession>
<feature type="domain" description="HTH-type transcriptional repressor Sco4008 C-terminal" evidence="1">
    <location>
        <begin position="22"/>
        <end position="47"/>
    </location>
</feature>
<dbReference type="AlphaFoldDB" id="A0A7Z0JA81"/>
<comment type="caution">
    <text evidence="2">The sequence shown here is derived from an EMBL/GenBank/DDBJ whole genome shotgun (WGS) entry which is preliminary data.</text>
</comment>
<dbReference type="Proteomes" id="UP000572051">
    <property type="component" value="Unassembled WGS sequence"/>
</dbReference>
<dbReference type="RefSeq" id="WP_312889267.1">
    <property type="nucleotide sequence ID" value="NZ_JACCFS010000001.1"/>
</dbReference>
<evidence type="ECO:0000313" key="3">
    <source>
        <dbReference type="Proteomes" id="UP000572051"/>
    </source>
</evidence>
<dbReference type="InterPro" id="IPR036271">
    <property type="entry name" value="Tet_transcr_reg_TetR-rel_C_sf"/>
</dbReference>
<dbReference type="InterPro" id="IPR041467">
    <property type="entry name" value="Sco4008_C"/>
</dbReference>